<dbReference type="InterPro" id="IPR002347">
    <property type="entry name" value="SDR_fam"/>
</dbReference>
<dbReference type="PANTHER" id="PTHR43669:SF3">
    <property type="entry name" value="ALCOHOL DEHYDROGENASE, PUTATIVE (AFU_ORTHOLOGUE AFUA_3G03445)-RELATED"/>
    <property type="match status" value="1"/>
</dbReference>
<comment type="caution">
    <text evidence="3">The sequence shown here is derived from an EMBL/GenBank/DDBJ whole genome shotgun (WGS) entry which is preliminary data.</text>
</comment>
<dbReference type="AlphaFoldDB" id="A0A0G0A8K3"/>
<evidence type="ECO:0000313" key="3">
    <source>
        <dbReference type="EMBL" id="KKP01464.1"/>
    </source>
</evidence>
<evidence type="ECO:0000256" key="2">
    <source>
        <dbReference type="ARBA" id="ARBA00023002"/>
    </source>
</evidence>
<dbReference type="OMA" id="REDWTGQ"/>
<dbReference type="PANTHER" id="PTHR43669">
    <property type="entry name" value="5-KETO-D-GLUCONATE 5-REDUCTASE"/>
    <property type="match status" value="1"/>
</dbReference>
<dbReference type="GO" id="GO:0016491">
    <property type="term" value="F:oxidoreductase activity"/>
    <property type="evidence" value="ECO:0007669"/>
    <property type="project" value="UniProtKB-KW"/>
</dbReference>
<dbReference type="Proteomes" id="UP000034112">
    <property type="component" value="Unassembled WGS sequence"/>
</dbReference>
<name>A0A0G0A8K3_TRIHA</name>
<evidence type="ECO:0000313" key="4">
    <source>
        <dbReference type="Proteomes" id="UP000034112"/>
    </source>
</evidence>
<organism evidence="3 4">
    <name type="scientific">Trichoderma harzianum</name>
    <name type="common">Hypocrea lixii</name>
    <dbReference type="NCBI Taxonomy" id="5544"/>
    <lineage>
        <taxon>Eukaryota</taxon>
        <taxon>Fungi</taxon>
        <taxon>Dikarya</taxon>
        <taxon>Ascomycota</taxon>
        <taxon>Pezizomycotina</taxon>
        <taxon>Sordariomycetes</taxon>
        <taxon>Hypocreomycetidae</taxon>
        <taxon>Hypocreales</taxon>
        <taxon>Hypocreaceae</taxon>
        <taxon>Trichoderma</taxon>
    </lineage>
</organism>
<dbReference type="OrthoDB" id="5336600at2759"/>
<evidence type="ECO:0000256" key="1">
    <source>
        <dbReference type="ARBA" id="ARBA00006484"/>
    </source>
</evidence>
<proteinExistence type="inferred from homology"/>
<dbReference type="Pfam" id="PF00106">
    <property type="entry name" value="adh_short"/>
    <property type="match status" value="1"/>
</dbReference>
<evidence type="ECO:0008006" key="5">
    <source>
        <dbReference type="Google" id="ProtNLM"/>
    </source>
</evidence>
<gene>
    <name evidence="3" type="ORF">THAR02_06415</name>
</gene>
<accession>A0A0G0A8K3</accession>
<dbReference type="EMBL" id="JOKZ01000194">
    <property type="protein sequence ID" value="KKP01464.1"/>
    <property type="molecule type" value="Genomic_DNA"/>
</dbReference>
<dbReference type="PRINTS" id="PR00081">
    <property type="entry name" value="GDHRDH"/>
</dbReference>
<sequence length="235" mass="25321">MSSRSDNVVVVVGSGPGIGTNTAAVFAANKFNKVALVARNPAQLEKDAATVTSAANGNVTVHTYSTDVIDPVKFTATLKQITQDLGTVEVVLYNAAIVAQSRHIEVTDEELIRDFMISTVALNNLSKWAFPQLTALAAEDSSAQPTLIVTSSHLPETPETNLVSLSMSKAAQKNFTRSLRLEFEPKGVHVALLSVAGYVLDQNQKLNAKNIAQEAWNLYSQPKGGWTEDVRIEEP</sequence>
<comment type="similarity">
    <text evidence="1">Belongs to the short-chain dehydrogenases/reductases (SDR) family.</text>
</comment>
<keyword evidence="2" id="KW-0560">Oxidoreductase</keyword>
<reference evidence="4" key="1">
    <citation type="journal article" date="2015" name="Genome Announc.">
        <title>Draft whole-genome sequence of the biocontrol agent Trichoderma harzianum T6776.</title>
        <authorList>
            <person name="Baroncelli R."/>
            <person name="Piaggeschi G."/>
            <person name="Fiorini L."/>
            <person name="Bertolini E."/>
            <person name="Zapparata A."/>
            <person name="Pe M.E."/>
            <person name="Sarrocco S."/>
            <person name="Vannacci G."/>
        </authorList>
    </citation>
    <scope>NUCLEOTIDE SEQUENCE [LARGE SCALE GENOMIC DNA]</scope>
    <source>
        <strain evidence="4">T6776</strain>
    </source>
</reference>
<dbReference type="InterPro" id="IPR036291">
    <property type="entry name" value="NAD(P)-bd_dom_sf"/>
</dbReference>
<dbReference type="SUPFAM" id="SSF51735">
    <property type="entry name" value="NAD(P)-binding Rossmann-fold domains"/>
    <property type="match status" value="1"/>
</dbReference>
<protein>
    <recommendedName>
        <fullName evidence="5">Short-chain dehydrogenase</fullName>
    </recommendedName>
</protein>
<dbReference type="Gene3D" id="3.40.50.720">
    <property type="entry name" value="NAD(P)-binding Rossmann-like Domain"/>
    <property type="match status" value="1"/>
</dbReference>